<reference evidence="1" key="1">
    <citation type="journal article" date="2021" name="Proc. Natl. Acad. Sci. U.S.A.">
        <title>A Catalog of Tens of Thousands of Viruses from Human Metagenomes Reveals Hidden Associations with Chronic Diseases.</title>
        <authorList>
            <person name="Tisza M.J."/>
            <person name="Buck C.B."/>
        </authorList>
    </citation>
    <scope>NUCLEOTIDE SEQUENCE</scope>
    <source>
        <strain evidence="1">CtX172</strain>
    </source>
</reference>
<protein>
    <submittedName>
        <fullName evidence="1">Prokaryotic membrane lipoprotein lipid attachment site</fullName>
    </submittedName>
</protein>
<accession>A0A8S5QTR0</accession>
<dbReference type="PROSITE" id="PS51257">
    <property type="entry name" value="PROKAR_LIPOPROTEIN"/>
    <property type="match status" value="1"/>
</dbReference>
<name>A0A8S5QTR0_9CAUD</name>
<dbReference type="EMBL" id="BK015727">
    <property type="protein sequence ID" value="DAE22109.1"/>
    <property type="molecule type" value="Genomic_DNA"/>
</dbReference>
<keyword evidence="1" id="KW-0449">Lipoprotein</keyword>
<sequence length="210" mass="23598">MKTRLFLLLSILLLASCTATKKLLSTGTQNRTDTVSHMQRGAQNAVEQTARAAMNSRSEETSVLRALRTEAIPLRTAAVTVTEESLRNLPEGAAYVARDGRLTLEARRDGDTIRISARSDSLARRVEYYKATSARQDRYADSLKESLAETREAYDRLLEVSRHQSSETAIQQTRSPAYRGRWMLFGIVIGCLGSWWAHKTNLFAKLFKTI</sequence>
<proteinExistence type="predicted"/>
<evidence type="ECO:0000313" key="1">
    <source>
        <dbReference type="EMBL" id="DAE22109.1"/>
    </source>
</evidence>
<organism evidence="1">
    <name type="scientific">Myoviridae sp. ctX172</name>
    <dbReference type="NCBI Taxonomy" id="2826663"/>
    <lineage>
        <taxon>Viruses</taxon>
        <taxon>Duplodnaviria</taxon>
        <taxon>Heunggongvirae</taxon>
        <taxon>Uroviricota</taxon>
        <taxon>Caudoviricetes</taxon>
    </lineage>
</organism>